<keyword evidence="1" id="KW-0813">Transport</keyword>
<feature type="transmembrane region" description="Helical" evidence="2">
    <location>
        <begin position="59"/>
        <end position="76"/>
    </location>
</feature>
<feature type="transmembrane region" description="Helical" evidence="2">
    <location>
        <begin position="301"/>
        <end position="323"/>
    </location>
</feature>
<evidence type="ECO:0000313" key="4">
    <source>
        <dbReference type="Proteomes" id="UP000199109"/>
    </source>
</evidence>
<keyword evidence="2" id="KW-0812">Transmembrane</keyword>
<dbReference type="PANTHER" id="PTHR36838">
    <property type="entry name" value="AUXIN EFFLUX CARRIER FAMILY PROTEIN"/>
    <property type="match status" value="1"/>
</dbReference>
<organism evidence="3 4">
    <name type="scientific">Pricia antarctica</name>
    <dbReference type="NCBI Taxonomy" id="641691"/>
    <lineage>
        <taxon>Bacteria</taxon>
        <taxon>Pseudomonadati</taxon>
        <taxon>Bacteroidota</taxon>
        <taxon>Flavobacteriia</taxon>
        <taxon>Flavobacteriales</taxon>
        <taxon>Flavobacteriaceae</taxon>
        <taxon>Pricia</taxon>
    </lineage>
</organism>
<keyword evidence="2" id="KW-1133">Transmembrane helix</keyword>
<evidence type="ECO:0000313" key="3">
    <source>
        <dbReference type="EMBL" id="SDE06568.1"/>
    </source>
</evidence>
<sequence length="383" mass="41784">MNFALQNTLELVLVIGLGLLLQKKIAKQDLKGVKTIILSVALPAVIFVALLKIKLESSLLIFPLLALAFNLILFLATKYVLAPSLPKNEGPKKRTLMMLMPSLAPGLSCFPFIVVYLGDDSLALAALADVGNKIFVLILLYMLAMHWYHLRSLKTIKTSSKSKLRDLGLALLREPINMVIIVGLVLLALGLNLESLPVFLQHTIGELKMIMAPLILLFIGMAVRIKSGEFGIIVSLLARRAGITFLVSAAFVFLFPTLSPALLLLLVVFPQSACSFWPFAHMSAISTLEDTDAQKKPTFDIDFAVNVLACSLPFSTVMVIGIFSFDQLFIDPIVLLAFGALFIGGSFMPNLILRLKGDEQSEPSGNYSTYVGLNAQSQSSEDK</sequence>
<feature type="transmembrane region" description="Helical" evidence="2">
    <location>
        <begin position="171"/>
        <end position="189"/>
    </location>
</feature>
<proteinExistence type="predicted"/>
<accession>A0A1G6ZV66</accession>
<dbReference type="EMBL" id="FNAO01000003">
    <property type="protein sequence ID" value="SDE06568.1"/>
    <property type="molecule type" value="Genomic_DNA"/>
</dbReference>
<dbReference type="STRING" id="641691.SAMN05421636_103117"/>
<feature type="transmembrane region" description="Helical" evidence="2">
    <location>
        <begin position="96"/>
        <end position="118"/>
    </location>
</feature>
<name>A0A1G6ZV66_9FLAO</name>
<keyword evidence="2" id="KW-0472">Membrane</keyword>
<feature type="transmembrane region" description="Helical" evidence="2">
    <location>
        <begin position="209"/>
        <end position="225"/>
    </location>
</feature>
<keyword evidence="4" id="KW-1185">Reference proteome</keyword>
<evidence type="ECO:0000256" key="2">
    <source>
        <dbReference type="SAM" id="Phobius"/>
    </source>
</evidence>
<feature type="transmembrane region" description="Helical" evidence="2">
    <location>
        <begin position="130"/>
        <end position="150"/>
    </location>
</feature>
<protein>
    <recommendedName>
        <fullName evidence="5">Permease</fullName>
    </recommendedName>
</protein>
<evidence type="ECO:0000256" key="1">
    <source>
        <dbReference type="ARBA" id="ARBA00022448"/>
    </source>
</evidence>
<dbReference type="RefSeq" id="WP_091866717.1">
    <property type="nucleotide sequence ID" value="NZ_FNAO01000003.1"/>
</dbReference>
<feature type="transmembrane region" description="Helical" evidence="2">
    <location>
        <begin position="329"/>
        <end position="353"/>
    </location>
</feature>
<feature type="transmembrane region" description="Helical" evidence="2">
    <location>
        <begin position="33"/>
        <end position="53"/>
    </location>
</feature>
<evidence type="ECO:0008006" key="5">
    <source>
        <dbReference type="Google" id="ProtNLM"/>
    </source>
</evidence>
<dbReference type="AlphaFoldDB" id="A0A1G6ZV66"/>
<dbReference type="Proteomes" id="UP000199109">
    <property type="component" value="Unassembled WGS sequence"/>
</dbReference>
<dbReference type="PANTHER" id="PTHR36838:SF3">
    <property type="entry name" value="TRANSPORTER AUXIN EFFLUX CARRIER EC FAMILY"/>
    <property type="match status" value="1"/>
</dbReference>
<reference evidence="3 4" key="1">
    <citation type="submission" date="2016-10" db="EMBL/GenBank/DDBJ databases">
        <authorList>
            <person name="de Groot N.N."/>
        </authorList>
    </citation>
    <scope>NUCLEOTIDE SEQUENCE [LARGE SCALE GENOMIC DNA]</scope>
    <source>
        <strain evidence="3 4">DSM 23421</strain>
    </source>
</reference>
<dbReference type="OrthoDB" id="1490711at2"/>
<gene>
    <name evidence="3" type="ORF">SAMN05421636_103117</name>
</gene>